<feature type="compositionally biased region" description="Low complexity" evidence="1">
    <location>
        <begin position="39"/>
        <end position="58"/>
    </location>
</feature>
<accession>A0A6A3M4A5</accession>
<dbReference type="EMBL" id="QXFV01000866">
    <property type="protein sequence ID" value="KAE9023154.1"/>
    <property type="molecule type" value="Genomic_DNA"/>
</dbReference>
<gene>
    <name evidence="2" type="ORF">PR001_g12982</name>
</gene>
<evidence type="ECO:0000256" key="1">
    <source>
        <dbReference type="SAM" id="MobiDB-lite"/>
    </source>
</evidence>
<evidence type="ECO:0000313" key="3">
    <source>
        <dbReference type="Proteomes" id="UP000429607"/>
    </source>
</evidence>
<proteinExistence type="predicted"/>
<reference evidence="2 3" key="1">
    <citation type="submission" date="2018-09" db="EMBL/GenBank/DDBJ databases">
        <title>Genomic investigation of the strawberry pathogen Phytophthora fragariae indicates pathogenicity is determined by transcriptional variation in three key races.</title>
        <authorList>
            <person name="Adams T.M."/>
            <person name="Armitage A.D."/>
            <person name="Sobczyk M.K."/>
            <person name="Bates H.J."/>
            <person name="Dunwell J.M."/>
            <person name="Nellist C.F."/>
            <person name="Harrison R.J."/>
        </authorList>
    </citation>
    <scope>NUCLEOTIDE SEQUENCE [LARGE SCALE GENOMIC DNA]</scope>
    <source>
        <strain evidence="2 3">SCRP249</strain>
    </source>
</reference>
<dbReference type="Proteomes" id="UP000429607">
    <property type="component" value="Unassembled WGS sequence"/>
</dbReference>
<feature type="region of interest" description="Disordered" evidence="1">
    <location>
        <begin position="24"/>
        <end position="58"/>
    </location>
</feature>
<evidence type="ECO:0000313" key="2">
    <source>
        <dbReference type="EMBL" id="KAE9023154.1"/>
    </source>
</evidence>
<sequence length="58" mass="5538">MFACAVVVGTGTRSSASAAVSCEGKASSPAPYSPKLGALSSTTNPGSSSSLLSSTAEL</sequence>
<dbReference type="AlphaFoldDB" id="A0A6A3M4A5"/>
<comment type="caution">
    <text evidence="2">The sequence shown here is derived from an EMBL/GenBank/DDBJ whole genome shotgun (WGS) entry which is preliminary data.</text>
</comment>
<protein>
    <submittedName>
        <fullName evidence="2">Uncharacterized protein</fullName>
    </submittedName>
</protein>
<organism evidence="2 3">
    <name type="scientific">Phytophthora rubi</name>
    <dbReference type="NCBI Taxonomy" id="129364"/>
    <lineage>
        <taxon>Eukaryota</taxon>
        <taxon>Sar</taxon>
        <taxon>Stramenopiles</taxon>
        <taxon>Oomycota</taxon>
        <taxon>Peronosporomycetes</taxon>
        <taxon>Peronosporales</taxon>
        <taxon>Peronosporaceae</taxon>
        <taxon>Phytophthora</taxon>
    </lineage>
</organism>
<name>A0A6A3M4A5_9STRA</name>